<dbReference type="GO" id="GO:0003677">
    <property type="term" value="F:DNA binding"/>
    <property type="evidence" value="ECO:0007669"/>
    <property type="project" value="TreeGrafter"/>
</dbReference>
<evidence type="ECO:0000313" key="4">
    <source>
        <dbReference type="Proteomes" id="UP000282322"/>
    </source>
</evidence>
<dbReference type="RefSeq" id="WP_124954227.1">
    <property type="nucleotide sequence ID" value="NZ_RRCH01000012.1"/>
</dbReference>
<dbReference type="InterPro" id="IPR050707">
    <property type="entry name" value="HTH_MetabolicPath_Reg"/>
</dbReference>
<dbReference type="GO" id="GO:0003700">
    <property type="term" value="F:DNA-binding transcription factor activity"/>
    <property type="evidence" value="ECO:0007669"/>
    <property type="project" value="TreeGrafter"/>
</dbReference>
<comment type="caution">
    <text evidence="3">The sequence shown here is derived from an EMBL/GenBank/DDBJ whole genome shotgun (WGS) entry which is preliminary data.</text>
</comment>
<dbReference type="GO" id="GO:0045892">
    <property type="term" value="P:negative regulation of DNA-templated transcription"/>
    <property type="evidence" value="ECO:0007669"/>
    <property type="project" value="TreeGrafter"/>
</dbReference>
<dbReference type="PANTHER" id="PTHR30136">
    <property type="entry name" value="HELIX-TURN-HELIX TRANSCRIPTIONAL REGULATOR, ICLR FAMILY"/>
    <property type="match status" value="1"/>
</dbReference>
<feature type="domain" description="IclR-ED" evidence="2">
    <location>
        <begin position="1"/>
        <end position="103"/>
    </location>
</feature>
<organism evidence="3 4">
    <name type="scientific">Halocatena pleomorpha</name>
    <dbReference type="NCBI Taxonomy" id="1785090"/>
    <lineage>
        <taxon>Archaea</taxon>
        <taxon>Methanobacteriati</taxon>
        <taxon>Methanobacteriota</taxon>
        <taxon>Stenosarchaea group</taxon>
        <taxon>Halobacteria</taxon>
        <taxon>Halobacteriales</taxon>
        <taxon>Natronomonadaceae</taxon>
        <taxon>Halocatena</taxon>
    </lineage>
</organism>
<feature type="region of interest" description="Disordered" evidence="1">
    <location>
        <begin position="70"/>
        <end position="103"/>
    </location>
</feature>
<name>A0A3P3RE90_9EURY</name>
<evidence type="ECO:0000313" key="3">
    <source>
        <dbReference type="EMBL" id="RRJ31817.1"/>
    </source>
</evidence>
<feature type="compositionally biased region" description="Polar residues" evidence="1">
    <location>
        <begin position="78"/>
        <end position="103"/>
    </location>
</feature>
<dbReference type="Gene3D" id="3.30.450.40">
    <property type="match status" value="1"/>
</dbReference>
<dbReference type="InterPro" id="IPR029016">
    <property type="entry name" value="GAF-like_dom_sf"/>
</dbReference>
<reference evidence="3 4" key="1">
    <citation type="submission" date="2018-11" db="EMBL/GenBank/DDBJ databases">
        <title>Taxonoimc description of Halomarina strain SPP-AMP-1.</title>
        <authorList>
            <person name="Pal Y."/>
            <person name="Srinivasana K."/>
            <person name="Verma A."/>
            <person name="Kumar P."/>
        </authorList>
    </citation>
    <scope>NUCLEOTIDE SEQUENCE [LARGE SCALE GENOMIC DNA]</scope>
    <source>
        <strain evidence="3 4">SPP-AMP-1</strain>
    </source>
</reference>
<dbReference type="EMBL" id="RRCH01000012">
    <property type="protein sequence ID" value="RRJ31817.1"/>
    <property type="molecule type" value="Genomic_DNA"/>
</dbReference>
<dbReference type="PANTHER" id="PTHR30136:SF35">
    <property type="entry name" value="HTH-TYPE TRANSCRIPTIONAL REGULATOR RV1719"/>
    <property type="match status" value="1"/>
</dbReference>
<dbReference type="PROSITE" id="PS51078">
    <property type="entry name" value="ICLR_ED"/>
    <property type="match status" value="1"/>
</dbReference>
<gene>
    <name evidence="3" type="ORF">EIK79_06010</name>
</gene>
<proteinExistence type="predicted"/>
<dbReference type="AlphaFoldDB" id="A0A3P3RE90"/>
<dbReference type="Pfam" id="PF01614">
    <property type="entry name" value="IclR_C"/>
    <property type="match status" value="1"/>
</dbReference>
<dbReference type="SUPFAM" id="SSF55781">
    <property type="entry name" value="GAF domain-like"/>
    <property type="match status" value="1"/>
</dbReference>
<protein>
    <recommendedName>
        <fullName evidence="2">IclR-ED domain-containing protein</fullName>
    </recommendedName>
</protein>
<sequence length="103" mass="11389">MLAAMPDERVDHIIDTHGLPERTVNTITDRDVLHKELATVHEQGYALNDSERIEGMRGIGVPSVVRKAEDCSAPCRSPVQQTGSKENTFGQSSPNYSSERPKK</sequence>
<accession>A0A3P3RE90</accession>
<dbReference type="Proteomes" id="UP000282322">
    <property type="component" value="Unassembled WGS sequence"/>
</dbReference>
<evidence type="ECO:0000259" key="2">
    <source>
        <dbReference type="PROSITE" id="PS51078"/>
    </source>
</evidence>
<dbReference type="InterPro" id="IPR014757">
    <property type="entry name" value="Tscrpt_reg_IclR_C"/>
</dbReference>
<evidence type="ECO:0000256" key="1">
    <source>
        <dbReference type="SAM" id="MobiDB-lite"/>
    </source>
</evidence>
<keyword evidence="4" id="KW-1185">Reference proteome</keyword>